<gene>
    <name evidence="1" type="ORF">DFH08DRAFT_887474</name>
</gene>
<keyword evidence="2" id="KW-1185">Reference proteome</keyword>
<reference evidence="1" key="1">
    <citation type="submission" date="2023-03" db="EMBL/GenBank/DDBJ databases">
        <title>Massive genome expansion in bonnet fungi (Mycena s.s.) driven by repeated elements and novel gene families across ecological guilds.</title>
        <authorList>
            <consortium name="Lawrence Berkeley National Laboratory"/>
            <person name="Harder C.B."/>
            <person name="Miyauchi S."/>
            <person name="Viragh M."/>
            <person name="Kuo A."/>
            <person name="Thoen E."/>
            <person name="Andreopoulos B."/>
            <person name="Lu D."/>
            <person name="Skrede I."/>
            <person name="Drula E."/>
            <person name="Henrissat B."/>
            <person name="Morin E."/>
            <person name="Kohler A."/>
            <person name="Barry K."/>
            <person name="LaButti K."/>
            <person name="Morin E."/>
            <person name="Salamov A."/>
            <person name="Lipzen A."/>
            <person name="Mereny Z."/>
            <person name="Hegedus B."/>
            <person name="Baldrian P."/>
            <person name="Stursova M."/>
            <person name="Weitz H."/>
            <person name="Taylor A."/>
            <person name="Grigoriev I.V."/>
            <person name="Nagy L.G."/>
            <person name="Martin F."/>
            <person name="Kauserud H."/>
        </authorList>
    </citation>
    <scope>NUCLEOTIDE SEQUENCE</scope>
    <source>
        <strain evidence="1">CBHHK002</strain>
    </source>
</reference>
<dbReference type="EMBL" id="JARIHO010000046">
    <property type="protein sequence ID" value="KAJ7323607.1"/>
    <property type="molecule type" value="Genomic_DNA"/>
</dbReference>
<evidence type="ECO:0000313" key="2">
    <source>
        <dbReference type="Proteomes" id="UP001218218"/>
    </source>
</evidence>
<evidence type="ECO:0000313" key="1">
    <source>
        <dbReference type="EMBL" id="KAJ7323607.1"/>
    </source>
</evidence>
<comment type="caution">
    <text evidence="1">The sequence shown here is derived from an EMBL/GenBank/DDBJ whole genome shotgun (WGS) entry which is preliminary data.</text>
</comment>
<sequence length="522" mass="58600">MPSTGLPSGGRRILRSSPSMSSLASSVSSLSIYTTTSTKTQWGPGALTGKALLALGKAVIRGAERVIIAKRIAIIRDHVPCSRERGGLDTSFMDRIFDDLLELSRPELYPDSIRILAMELILNQIASTQTTYLIHCLSKWPLDDLILLITEIMSVSLFCESGFIEPHLVNAYVSALPEGSQPLEPCIAFIAELAQQNTMTFEAAILSKFLELVLLTASRKITTFRRGFDPERQPSLSWAFNILTAPPTELREFWNITLEQYWPFDSPPLLDDVVRHINKTSPSTWLTLEAHFLRQEAPTLLRLVTPVKYSGSMYNFRSATDVNYPQLKDFDLPLVTPLFRLKDVLDSGVTASCLWHLIRCVALGGDVYTLMVDHLLDLSHRKKVAMFSRIIYWLIPNTQESRSEEMRHLCALVGGKPQFNNVLTQFLLDLGTDQLSKDALLDAVILLVIPLLIPGMRSWAIYEDLFRRSHFFPSLKLRPSYSKETLGLFSIIRENRLASVVGKPGSQSSQQIADVFEPIFNG</sequence>
<organism evidence="1 2">
    <name type="scientific">Mycena albidolilacea</name>
    <dbReference type="NCBI Taxonomy" id="1033008"/>
    <lineage>
        <taxon>Eukaryota</taxon>
        <taxon>Fungi</taxon>
        <taxon>Dikarya</taxon>
        <taxon>Basidiomycota</taxon>
        <taxon>Agaricomycotina</taxon>
        <taxon>Agaricomycetes</taxon>
        <taxon>Agaricomycetidae</taxon>
        <taxon>Agaricales</taxon>
        <taxon>Marasmiineae</taxon>
        <taxon>Mycenaceae</taxon>
        <taxon>Mycena</taxon>
    </lineage>
</organism>
<proteinExistence type="predicted"/>
<protein>
    <submittedName>
        <fullName evidence="1">Uncharacterized protein</fullName>
    </submittedName>
</protein>
<accession>A0AAD6ZIJ3</accession>
<name>A0AAD6ZIJ3_9AGAR</name>
<dbReference type="Proteomes" id="UP001218218">
    <property type="component" value="Unassembled WGS sequence"/>
</dbReference>
<dbReference type="AlphaFoldDB" id="A0AAD6ZIJ3"/>